<evidence type="ECO:0000256" key="8">
    <source>
        <dbReference type="ARBA" id="ARBA00022898"/>
    </source>
</evidence>
<dbReference type="RefSeq" id="WP_146532771.1">
    <property type="nucleotide sequence ID" value="NZ_SJPX01000001.1"/>
</dbReference>
<dbReference type="InterPro" id="IPR015422">
    <property type="entry name" value="PyrdxlP-dep_Trfase_small"/>
</dbReference>
<dbReference type="InterPro" id="IPR015421">
    <property type="entry name" value="PyrdxlP-dep_Trfase_major"/>
</dbReference>
<reference evidence="14 15" key="1">
    <citation type="submission" date="2019-02" db="EMBL/GenBank/DDBJ databases">
        <title>Deep-cultivation of Planctomycetes and their phenomic and genomic characterization uncovers novel biology.</title>
        <authorList>
            <person name="Wiegand S."/>
            <person name="Jogler M."/>
            <person name="Boedeker C."/>
            <person name="Pinto D."/>
            <person name="Vollmers J."/>
            <person name="Rivas-Marin E."/>
            <person name="Kohn T."/>
            <person name="Peeters S.H."/>
            <person name="Heuer A."/>
            <person name="Rast P."/>
            <person name="Oberbeckmann S."/>
            <person name="Bunk B."/>
            <person name="Jeske O."/>
            <person name="Meyerdierks A."/>
            <person name="Storesund J.E."/>
            <person name="Kallscheuer N."/>
            <person name="Luecker S."/>
            <person name="Lage O.M."/>
            <person name="Pohl T."/>
            <person name="Merkel B.J."/>
            <person name="Hornburger P."/>
            <person name="Mueller R.-W."/>
            <person name="Bruemmer F."/>
            <person name="Labrenz M."/>
            <person name="Spormann A.M."/>
            <person name="Op Den Camp H."/>
            <person name="Overmann J."/>
            <person name="Amann R."/>
            <person name="Jetten M.S.M."/>
            <person name="Mascher T."/>
            <person name="Medema M.H."/>
            <person name="Devos D.P."/>
            <person name="Kaster A.-K."/>
            <person name="Ovreas L."/>
            <person name="Rohde M."/>
            <person name="Galperin M.Y."/>
            <person name="Jogler C."/>
        </authorList>
    </citation>
    <scope>NUCLEOTIDE SEQUENCE [LARGE SCALE GENOMIC DNA]</scope>
    <source>
        <strain evidence="14 15">Poly59</strain>
    </source>
</reference>
<dbReference type="CDD" id="cd06454">
    <property type="entry name" value="KBL_like"/>
    <property type="match status" value="1"/>
</dbReference>
<protein>
    <recommendedName>
        <fullName evidence="5">8-amino-7-oxononanoate synthase</fullName>
        <ecNumber evidence="5">2.3.1.47</ecNumber>
    </recommendedName>
    <alternativeName>
        <fullName evidence="9">7-keto-8-amino-pelargonic acid synthase</fullName>
    </alternativeName>
    <alternativeName>
        <fullName evidence="10">8-amino-7-ketopelargonate synthase</fullName>
    </alternativeName>
</protein>
<keyword evidence="6 14" id="KW-0808">Transferase</keyword>
<dbReference type="GO" id="GO:0030170">
    <property type="term" value="F:pyridoxal phosphate binding"/>
    <property type="evidence" value="ECO:0007669"/>
    <property type="project" value="InterPro"/>
</dbReference>
<feature type="domain" description="Aminotransferase class I/classII large" evidence="13">
    <location>
        <begin position="41"/>
        <end position="377"/>
    </location>
</feature>
<dbReference type="InterPro" id="IPR004839">
    <property type="entry name" value="Aminotransferase_I/II_large"/>
</dbReference>
<comment type="subunit">
    <text evidence="4">Homodimer.</text>
</comment>
<dbReference type="EC" id="2.3.1.47" evidence="5"/>
<evidence type="ECO:0000256" key="11">
    <source>
        <dbReference type="ARBA" id="ARBA00047715"/>
    </source>
</evidence>
<evidence type="ECO:0000256" key="1">
    <source>
        <dbReference type="ARBA" id="ARBA00001933"/>
    </source>
</evidence>
<evidence type="ECO:0000313" key="15">
    <source>
        <dbReference type="Proteomes" id="UP000317977"/>
    </source>
</evidence>
<dbReference type="AlphaFoldDB" id="A0A5C6FEB1"/>
<dbReference type="InterPro" id="IPR015424">
    <property type="entry name" value="PyrdxlP-dep_Trfase"/>
</dbReference>
<comment type="caution">
    <text evidence="14">The sequence shown here is derived from an EMBL/GenBank/DDBJ whole genome shotgun (WGS) entry which is preliminary data.</text>
</comment>
<dbReference type="SUPFAM" id="SSF53383">
    <property type="entry name" value="PLP-dependent transferases"/>
    <property type="match status" value="1"/>
</dbReference>
<evidence type="ECO:0000256" key="4">
    <source>
        <dbReference type="ARBA" id="ARBA00011738"/>
    </source>
</evidence>
<comment type="pathway">
    <text evidence="2">Cofactor biosynthesis; biotin biosynthesis.</text>
</comment>
<name>A0A5C6FEB1_9BACT</name>
<keyword evidence="7" id="KW-0093">Biotin biosynthesis</keyword>
<dbReference type="Gene3D" id="3.40.640.10">
    <property type="entry name" value="Type I PLP-dependent aspartate aminotransferase-like (Major domain)"/>
    <property type="match status" value="1"/>
</dbReference>
<evidence type="ECO:0000256" key="2">
    <source>
        <dbReference type="ARBA" id="ARBA00004746"/>
    </source>
</evidence>
<dbReference type="GO" id="GO:0008710">
    <property type="term" value="F:8-amino-7-oxononanoate synthase activity"/>
    <property type="evidence" value="ECO:0007669"/>
    <property type="project" value="UniProtKB-EC"/>
</dbReference>
<dbReference type="PROSITE" id="PS00599">
    <property type="entry name" value="AA_TRANSFER_CLASS_2"/>
    <property type="match status" value="1"/>
</dbReference>
<evidence type="ECO:0000256" key="9">
    <source>
        <dbReference type="ARBA" id="ARBA00032610"/>
    </source>
</evidence>
<dbReference type="GO" id="GO:0009102">
    <property type="term" value="P:biotin biosynthetic process"/>
    <property type="evidence" value="ECO:0007669"/>
    <property type="project" value="UniProtKB-KW"/>
</dbReference>
<keyword evidence="15" id="KW-1185">Reference proteome</keyword>
<evidence type="ECO:0000256" key="5">
    <source>
        <dbReference type="ARBA" id="ARBA00013187"/>
    </source>
</evidence>
<organism evidence="14 15">
    <name type="scientific">Rubripirellula reticaptiva</name>
    <dbReference type="NCBI Taxonomy" id="2528013"/>
    <lineage>
        <taxon>Bacteria</taxon>
        <taxon>Pseudomonadati</taxon>
        <taxon>Planctomycetota</taxon>
        <taxon>Planctomycetia</taxon>
        <taxon>Pirellulales</taxon>
        <taxon>Pirellulaceae</taxon>
        <taxon>Rubripirellula</taxon>
    </lineage>
</organism>
<evidence type="ECO:0000256" key="12">
    <source>
        <dbReference type="RuleBase" id="RU003693"/>
    </source>
</evidence>
<dbReference type="InterPro" id="IPR001917">
    <property type="entry name" value="Aminotrans_II_pyridoxalP_BS"/>
</dbReference>
<gene>
    <name evidence="14" type="primary">bioF</name>
    <name evidence="14" type="ORF">Poly59_08780</name>
</gene>
<evidence type="ECO:0000313" key="14">
    <source>
        <dbReference type="EMBL" id="TWU57969.1"/>
    </source>
</evidence>
<dbReference type="Proteomes" id="UP000317977">
    <property type="component" value="Unassembled WGS sequence"/>
</dbReference>
<dbReference type="Gene3D" id="3.90.1150.10">
    <property type="entry name" value="Aspartate Aminotransferase, domain 1"/>
    <property type="match status" value="1"/>
</dbReference>
<dbReference type="OrthoDB" id="9807157at2"/>
<proteinExistence type="inferred from homology"/>
<dbReference type="PANTHER" id="PTHR13693">
    <property type="entry name" value="CLASS II AMINOTRANSFERASE/8-AMINO-7-OXONONANOATE SYNTHASE"/>
    <property type="match status" value="1"/>
</dbReference>
<dbReference type="EMBL" id="SJPX01000001">
    <property type="protein sequence ID" value="TWU57969.1"/>
    <property type="molecule type" value="Genomic_DNA"/>
</dbReference>
<sequence>MSNHFDHFQTQLDALDQTSRRRRLVPRSPVGTTFVEDGRSFINFGSNDYLGLASRELSGIRARACASGSGASSLVCGWTADHQNLADCIAKLESTEAATLFPSGFAACSGVVATLPGPGDLILSDQFNHASLIDGCRLSAADRLVYPHRDMATVESILRQKRNQYERVWIVTDTIFSMDGTVAPLPELCDLCDRFEAIPIVDEAHATGVMGDGGSGMCEALGVKGRVPIRIGTLSKAIGSQGGFVAGPQVVIDYLVNKCRSLIYSTSLAPSAVRSALAGIDAINHEPQHRSRVRQWSSQLRDALSIETSAIESVVPIVPIIIGTDRDTLAAAKSLANAGFYVPAIRPPTVPEGTARLRVSLSASHTEAQIGQLIEHLA</sequence>
<accession>A0A5C6FEB1</accession>
<dbReference type="Pfam" id="PF00155">
    <property type="entry name" value="Aminotran_1_2"/>
    <property type="match status" value="1"/>
</dbReference>
<comment type="cofactor">
    <cofactor evidence="1 12">
        <name>pyridoxal 5'-phosphate</name>
        <dbReference type="ChEBI" id="CHEBI:597326"/>
    </cofactor>
</comment>
<evidence type="ECO:0000256" key="7">
    <source>
        <dbReference type="ARBA" id="ARBA00022756"/>
    </source>
</evidence>
<evidence type="ECO:0000256" key="3">
    <source>
        <dbReference type="ARBA" id="ARBA00010008"/>
    </source>
</evidence>
<evidence type="ECO:0000259" key="13">
    <source>
        <dbReference type="Pfam" id="PF00155"/>
    </source>
</evidence>
<evidence type="ECO:0000256" key="6">
    <source>
        <dbReference type="ARBA" id="ARBA00022679"/>
    </source>
</evidence>
<keyword evidence="8 12" id="KW-0663">Pyridoxal phosphate</keyword>
<dbReference type="PANTHER" id="PTHR13693:SF100">
    <property type="entry name" value="8-AMINO-7-OXONONANOATE SYNTHASE"/>
    <property type="match status" value="1"/>
</dbReference>
<comment type="similarity">
    <text evidence="3">Belongs to the class-II pyridoxal-phosphate-dependent aminotransferase family. BioF subfamily.</text>
</comment>
<dbReference type="InterPro" id="IPR050087">
    <property type="entry name" value="AON_synthase_class-II"/>
</dbReference>
<comment type="catalytic activity">
    <reaction evidence="11">
        <text>6-carboxyhexanoyl-[ACP] + L-alanine + H(+) = (8S)-8-amino-7-oxononanoate + holo-[ACP] + CO2</text>
        <dbReference type="Rhea" id="RHEA:42288"/>
        <dbReference type="Rhea" id="RHEA-COMP:9685"/>
        <dbReference type="Rhea" id="RHEA-COMP:9955"/>
        <dbReference type="ChEBI" id="CHEBI:15378"/>
        <dbReference type="ChEBI" id="CHEBI:16526"/>
        <dbReference type="ChEBI" id="CHEBI:57972"/>
        <dbReference type="ChEBI" id="CHEBI:64479"/>
        <dbReference type="ChEBI" id="CHEBI:78846"/>
        <dbReference type="ChEBI" id="CHEBI:149468"/>
        <dbReference type="EC" id="2.3.1.47"/>
    </reaction>
</comment>
<keyword evidence="14" id="KW-0012">Acyltransferase</keyword>
<evidence type="ECO:0000256" key="10">
    <source>
        <dbReference type="ARBA" id="ARBA00033381"/>
    </source>
</evidence>